<proteinExistence type="predicted"/>
<accession>A0ABT3ZTT5</accession>
<dbReference type="RefSeq" id="WP_267849930.1">
    <property type="nucleotide sequence ID" value="NZ_JAPMXC010000023.1"/>
</dbReference>
<sequence>MALIEQRITKAEEAVKAAKENKNKKQKNVQKMLKQRGPQTRAEKFW</sequence>
<feature type="region of interest" description="Disordered" evidence="1">
    <location>
        <begin position="16"/>
        <end position="46"/>
    </location>
</feature>
<keyword evidence="3" id="KW-1185">Reference proteome</keyword>
<name>A0ABT3ZTT5_9BURK</name>
<comment type="caution">
    <text evidence="2">The sequence shown here is derived from an EMBL/GenBank/DDBJ whole genome shotgun (WGS) entry which is preliminary data.</text>
</comment>
<dbReference type="Proteomes" id="UP001082899">
    <property type="component" value="Unassembled WGS sequence"/>
</dbReference>
<evidence type="ECO:0000313" key="3">
    <source>
        <dbReference type="Proteomes" id="UP001082899"/>
    </source>
</evidence>
<gene>
    <name evidence="2" type="ORF">OVY01_22800</name>
</gene>
<evidence type="ECO:0000313" key="2">
    <source>
        <dbReference type="EMBL" id="MCY0389971.1"/>
    </source>
</evidence>
<dbReference type="EMBL" id="JAPMXC010000023">
    <property type="protein sequence ID" value="MCY0389971.1"/>
    <property type="molecule type" value="Genomic_DNA"/>
</dbReference>
<reference evidence="2" key="1">
    <citation type="submission" date="2022-11" db="EMBL/GenBank/DDBJ databases">
        <title>Robbsia betulipollinis sp. nov., isolated from pollen of birch (Betula pendula).</title>
        <authorList>
            <person name="Shi H."/>
            <person name="Ambika Manirajan B."/>
            <person name="Ratering S."/>
            <person name="Geissler-Plaum R."/>
            <person name="Schnell S."/>
        </authorList>
    </citation>
    <scope>NUCLEOTIDE SEQUENCE</scope>
    <source>
        <strain evidence="2">Bb-Pol-6</strain>
    </source>
</reference>
<organism evidence="2 3">
    <name type="scientific">Robbsia betulipollinis</name>
    <dbReference type="NCBI Taxonomy" id="2981849"/>
    <lineage>
        <taxon>Bacteria</taxon>
        <taxon>Pseudomonadati</taxon>
        <taxon>Pseudomonadota</taxon>
        <taxon>Betaproteobacteria</taxon>
        <taxon>Burkholderiales</taxon>
        <taxon>Burkholderiaceae</taxon>
        <taxon>Robbsia</taxon>
    </lineage>
</organism>
<evidence type="ECO:0000256" key="1">
    <source>
        <dbReference type="SAM" id="MobiDB-lite"/>
    </source>
</evidence>
<protein>
    <submittedName>
        <fullName evidence="2">Uncharacterized protein</fullName>
    </submittedName>
</protein>